<proteinExistence type="inferred from homology"/>
<feature type="region of interest" description="Disordered" evidence="16">
    <location>
        <begin position="792"/>
        <end position="855"/>
    </location>
</feature>
<dbReference type="PRINTS" id="PR00176">
    <property type="entry name" value="NANEUSMPORT"/>
</dbReference>
<dbReference type="OrthoDB" id="6389118at2759"/>
<feature type="transmembrane region" description="Helical" evidence="17">
    <location>
        <begin position="318"/>
        <end position="336"/>
    </location>
</feature>
<comment type="function">
    <text evidence="13">Unusual broad substrate spectrum amino acid:sodium cotransporter that promotes absorption of the D isomers of essential amino acids. Neutral amino acids are the preferred substrates, especially methionine and phenylalanine.</text>
</comment>
<feature type="transmembrane region" description="Helical" evidence="17">
    <location>
        <begin position="288"/>
        <end position="306"/>
    </location>
</feature>
<feature type="transmembrane region" description="Helical" evidence="17">
    <location>
        <begin position="532"/>
        <end position="554"/>
    </location>
</feature>
<evidence type="ECO:0000256" key="5">
    <source>
        <dbReference type="ARBA" id="ARBA00022847"/>
    </source>
</evidence>
<evidence type="ECO:0000256" key="9">
    <source>
        <dbReference type="ARBA" id="ARBA00023065"/>
    </source>
</evidence>
<evidence type="ECO:0000256" key="17">
    <source>
        <dbReference type="SAM" id="Phobius"/>
    </source>
</evidence>
<evidence type="ECO:0000256" key="15">
    <source>
        <dbReference type="PIRSR" id="PIRSR600175-1"/>
    </source>
</evidence>
<keyword evidence="8 15" id="KW-0915">Sodium</keyword>
<evidence type="ECO:0000256" key="12">
    <source>
        <dbReference type="ARBA" id="ARBA00023201"/>
    </source>
</evidence>
<gene>
    <name evidence="18" type="primary">slc6a9_0</name>
    <name evidence="18" type="ORF">FJT64_006263</name>
</gene>
<evidence type="ECO:0000256" key="11">
    <source>
        <dbReference type="ARBA" id="ARBA00023180"/>
    </source>
</evidence>
<evidence type="ECO:0000256" key="13">
    <source>
        <dbReference type="ARBA" id="ARBA00037785"/>
    </source>
</evidence>
<feature type="binding site" evidence="15">
    <location>
        <position position="169"/>
    </location>
    <ligand>
        <name>Na(+)</name>
        <dbReference type="ChEBI" id="CHEBI:29101"/>
        <label>1</label>
    </ligand>
</feature>
<feature type="binding site" evidence="15">
    <location>
        <position position="167"/>
    </location>
    <ligand>
        <name>Na(+)</name>
        <dbReference type="ChEBI" id="CHEBI:29101"/>
        <label>1</label>
    </ligand>
</feature>
<keyword evidence="11" id="KW-0325">Glycoprotein</keyword>
<dbReference type="GO" id="GO:0089718">
    <property type="term" value="P:amino acid import across plasma membrane"/>
    <property type="evidence" value="ECO:0007669"/>
    <property type="project" value="TreeGrafter"/>
</dbReference>
<keyword evidence="5" id="KW-0769">Symport</keyword>
<dbReference type="SUPFAM" id="SSF161070">
    <property type="entry name" value="SNF-like"/>
    <property type="match status" value="1"/>
</dbReference>
<keyword evidence="3" id="KW-0813">Transport</keyword>
<feature type="region of interest" description="Disordered" evidence="16">
    <location>
        <begin position="98"/>
        <end position="152"/>
    </location>
</feature>
<dbReference type="PANTHER" id="PTHR11616">
    <property type="entry name" value="SODIUM/CHLORIDE DEPENDENT TRANSPORTER"/>
    <property type="match status" value="1"/>
</dbReference>
<dbReference type="PANTHER" id="PTHR11616:SF321">
    <property type="entry name" value="SODIUM-DEPENDENT NUTRIENT AMINO ACID TRANSPORTER 1-RELATED"/>
    <property type="match status" value="1"/>
</dbReference>
<dbReference type="GO" id="GO:0046872">
    <property type="term" value="F:metal ion binding"/>
    <property type="evidence" value="ECO:0007669"/>
    <property type="project" value="UniProtKB-KW"/>
</dbReference>
<evidence type="ECO:0000256" key="1">
    <source>
        <dbReference type="ARBA" id="ARBA00004141"/>
    </source>
</evidence>
<dbReference type="PROSITE" id="PS50267">
    <property type="entry name" value="NA_NEUROTRAN_SYMP_3"/>
    <property type="match status" value="1"/>
</dbReference>
<feature type="binding site" evidence="15">
    <location>
        <position position="373"/>
    </location>
    <ligand>
        <name>Na(+)</name>
        <dbReference type="ChEBI" id="CHEBI:29101"/>
        <label>1</label>
    </ligand>
</feature>
<evidence type="ECO:0000256" key="14">
    <source>
        <dbReference type="ARBA" id="ARBA00040215"/>
    </source>
</evidence>
<accession>A0A6A4VZT3</accession>
<evidence type="ECO:0000313" key="18">
    <source>
        <dbReference type="EMBL" id="KAF0296342.1"/>
    </source>
</evidence>
<dbReference type="AlphaFoldDB" id="A0A6A4VZT3"/>
<keyword evidence="7 17" id="KW-1133">Transmembrane helix</keyword>
<feature type="transmembrane region" description="Helical" evidence="17">
    <location>
        <begin position="398"/>
        <end position="424"/>
    </location>
</feature>
<dbReference type="InterPro" id="IPR000175">
    <property type="entry name" value="Na/ntran_symport"/>
</dbReference>
<feature type="compositionally biased region" description="Basic and acidic residues" evidence="16">
    <location>
        <begin position="103"/>
        <end position="118"/>
    </location>
</feature>
<comment type="caution">
    <text evidence="18">The sequence shown here is derived from an EMBL/GenBank/DDBJ whole genome shotgun (WGS) entry which is preliminary data.</text>
</comment>
<keyword evidence="9" id="KW-0406">Ion transport</keyword>
<evidence type="ECO:0000256" key="3">
    <source>
        <dbReference type="ARBA" id="ARBA00022448"/>
    </source>
</evidence>
<feature type="compositionally biased region" description="Polar residues" evidence="16">
    <location>
        <begin position="14"/>
        <end position="24"/>
    </location>
</feature>
<feature type="compositionally biased region" description="Low complexity" evidence="16">
    <location>
        <begin position="740"/>
        <end position="758"/>
    </location>
</feature>
<feature type="region of interest" description="Disordered" evidence="16">
    <location>
        <begin position="735"/>
        <end position="765"/>
    </location>
</feature>
<feature type="transmembrane region" description="Helical" evidence="17">
    <location>
        <begin position="367"/>
        <end position="386"/>
    </location>
</feature>
<evidence type="ECO:0000256" key="4">
    <source>
        <dbReference type="ARBA" id="ARBA00022692"/>
    </source>
</evidence>
<feature type="transmembrane region" description="Helical" evidence="17">
    <location>
        <begin position="575"/>
        <end position="594"/>
    </location>
</feature>
<comment type="subcellular location">
    <subcellularLocation>
        <location evidence="1">Membrane</location>
        <topology evidence="1">Multi-pass membrane protein</topology>
    </subcellularLocation>
</comment>
<feature type="transmembrane region" description="Helical" evidence="17">
    <location>
        <begin position="185"/>
        <end position="207"/>
    </location>
</feature>
<evidence type="ECO:0000256" key="10">
    <source>
        <dbReference type="ARBA" id="ARBA00023136"/>
    </source>
</evidence>
<dbReference type="Proteomes" id="UP000440578">
    <property type="component" value="Unassembled WGS sequence"/>
</dbReference>
<sequence length="855" mass="94692">MRESLLCNTLYTSHSTKMTSSRRGSTAEGRPRPGLDQLAVPGQEGSSWTRRRSDAVALGDDLMDQLTVPQARWARRPSAVEVIDDSVAGQLVVPIYEEEDASSDGRHSVASRVTDDKPPAAGQAVAIGNRSTDAGSDDGSDETDASEEDVMDSSDVCRLTSVLSRLGIATDLATLWRMPYMCHKYGVSFFVVYLFLTILIGLPAFYMEFALGQFSSRSAIHVWKFAPIFAGFGFAMVLLSFLIAVYGSVVVAWSMLYLFSSMNKEVPWQRYDVADRACPEDEICYHNWRLVLCLLVIWCFICFSFTRKVNYKSKVLNTLTALLAVFVVVIISVGVLEEGDGAYRGLSYLFSFSWDCLGHSEIWLDAFGQLVLSFGVCTGSVICFGSRHRFRHNLRRDMLVIFTIKMVAAVVITLAAFIILGFLAQRLDEDVADVIQNGPELLMVVASQAMLLLPAPPFWSALFFLLLAVIGHHYLCFWVEPVLRAPFELRFDRWRRKRLQVVIGCCLLMMGAGLALVGSHGVDLICALDRHLLTWGPLLVGAVESIALCWVYGVQRWAGNMEVMLGNGPSVWWTYCWKFVIPVVHMILLVFGIADYAVPRYGGDTLPLWVNVVAGLVGMAPLLVAFILLTLDAIRPLKNGQTSLWQPDASWGPAKEQHRWETYGVTFVAPEPILMVHVDSILKPEMYGGIPHGFYLHPSAKDAEASDVLRQQEELRKALQRRLMMRKQMESVSKSVVIKECTTSSESESQSTVSSSSSYGGDPGLGRRKSILVQAALLRRRLESSLSRLGSDAAIGTGQTDAQRRSSSVDPAPRLASISDPAVPLDPSRLRTVTESEESGCDNDGYEHTRRTSQL</sequence>
<evidence type="ECO:0000256" key="6">
    <source>
        <dbReference type="ARBA" id="ARBA00022970"/>
    </source>
</evidence>
<dbReference type="GO" id="GO:0005283">
    <property type="term" value="F:amino acid:sodium symporter activity"/>
    <property type="evidence" value="ECO:0007669"/>
    <property type="project" value="TreeGrafter"/>
</dbReference>
<feature type="transmembrane region" description="Helical" evidence="17">
    <location>
        <begin position="499"/>
        <end position="520"/>
    </location>
</feature>
<dbReference type="InterPro" id="IPR037272">
    <property type="entry name" value="SNS_sf"/>
</dbReference>
<reference evidence="18 19" key="1">
    <citation type="submission" date="2019-07" db="EMBL/GenBank/DDBJ databases">
        <title>Draft genome assembly of a fouling barnacle, Amphibalanus amphitrite (Darwin, 1854): The first reference genome for Thecostraca.</title>
        <authorList>
            <person name="Kim W."/>
        </authorList>
    </citation>
    <scope>NUCLEOTIDE SEQUENCE [LARGE SCALE GENOMIC DNA]</scope>
    <source>
        <strain evidence="18">SNU_AA5</strain>
        <tissue evidence="18">Soma without cirri and trophi</tissue>
    </source>
</reference>
<keyword evidence="4 17" id="KW-0812">Transmembrane</keyword>
<keyword evidence="15" id="KW-0479">Metal-binding</keyword>
<evidence type="ECO:0000313" key="19">
    <source>
        <dbReference type="Proteomes" id="UP000440578"/>
    </source>
</evidence>
<feature type="compositionally biased region" description="Polar residues" evidence="16">
    <location>
        <begin position="797"/>
        <end position="809"/>
    </location>
</feature>
<dbReference type="GO" id="GO:0005886">
    <property type="term" value="C:plasma membrane"/>
    <property type="evidence" value="ECO:0007669"/>
    <property type="project" value="TreeGrafter"/>
</dbReference>
<dbReference type="Pfam" id="PF00209">
    <property type="entry name" value="SNF"/>
    <property type="match status" value="2"/>
</dbReference>
<feature type="compositionally biased region" description="Acidic residues" evidence="16">
    <location>
        <begin position="135"/>
        <end position="152"/>
    </location>
</feature>
<feature type="region of interest" description="Disordered" evidence="16">
    <location>
        <begin position="14"/>
        <end position="51"/>
    </location>
</feature>
<organism evidence="18 19">
    <name type="scientific">Amphibalanus amphitrite</name>
    <name type="common">Striped barnacle</name>
    <name type="synonym">Balanus amphitrite</name>
    <dbReference type="NCBI Taxonomy" id="1232801"/>
    <lineage>
        <taxon>Eukaryota</taxon>
        <taxon>Metazoa</taxon>
        <taxon>Ecdysozoa</taxon>
        <taxon>Arthropoda</taxon>
        <taxon>Crustacea</taxon>
        <taxon>Multicrustacea</taxon>
        <taxon>Cirripedia</taxon>
        <taxon>Thoracica</taxon>
        <taxon>Thoracicalcarea</taxon>
        <taxon>Balanomorpha</taxon>
        <taxon>Balanoidea</taxon>
        <taxon>Balanidae</taxon>
        <taxon>Amphibalaninae</taxon>
        <taxon>Amphibalanus</taxon>
    </lineage>
</organism>
<protein>
    <recommendedName>
        <fullName evidence="14">Sodium-dependent nutrient amino acid transporter 1</fullName>
    </recommendedName>
</protein>
<dbReference type="CDD" id="cd10324">
    <property type="entry name" value="SLC6sbd"/>
    <property type="match status" value="1"/>
</dbReference>
<keyword evidence="6" id="KW-0029">Amino-acid transport</keyword>
<feature type="transmembrane region" description="Helical" evidence="17">
    <location>
        <begin position="606"/>
        <end position="631"/>
    </location>
</feature>
<name>A0A6A4VZT3_AMPAM</name>
<feature type="compositionally biased region" description="Basic and acidic residues" evidence="16">
    <location>
        <begin position="845"/>
        <end position="855"/>
    </location>
</feature>
<feature type="transmembrane region" description="Helical" evidence="17">
    <location>
        <begin position="228"/>
        <end position="259"/>
    </location>
</feature>
<dbReference type="EMBL" id="VIIS01001573">
    <property type="protein sequence ID" value="KAF0296342.1"/>
    <property type="molecule type" value="Genomic_DNA"/>
</dbReference>
<dbReference type="GO" id="GO:0015179">
    <property type="term" value="F:L-amino acid transmembrane transporter activity"/>
    <property type="evidence" value="ECO:0007669"/>
    <property type="project" value="TreeGrafter"/>
</dbReference>
<comment type="similarity">
    <text evidence="2">Belongs to the sodium:neurotransmitter symporter (SNF) (TC 2.A.22) family.</text>
</comment>
<keyword evidence="10 17" id="KW-0472">Membrane</keyword>
<keyword evidence="12" id="KW-0739">Sodium transport</keyword>
<evidence type="ECO:0000256" key="8">
    <source>
        <dbReference type="ARBA" id="ARBA00023053"/>
    </source>
</evidence>
<keyword evidence="19" id="KW-1185">Reference proteome</keyword>
<feature type="transmembrane region" description="Helical" evidence="17">
    <location>
        <begin position="458"/>
        <end position="479"/>
    </location>
</feature>
<evidence type="ECO:0000256" key="16">
    <source>
        <dbReference type="SAM" id="MobiDB-lite"/>
    </source>
</evidence>
<evidence type="ECO:0000256" key="7">
    <source>
        <dbReference type="ARBA" id="ARBA00022989"/>
    </source>
</evidence>
<evidence type="ECO:0000256" key="2">
    <source>
        <dbReference type="ARBA" id="ARBA00006459"/>
    </source>
</evidence>